<evidence type="ECO:0000313" key="2">
    <source>
        <dbReference type="EMBL" id="MBL0742885.1"/>
    </source>
</evidence>
<sequence>MKAMITFHALLSPLLIAGLLVPITILFGWLEWNRKHRFRGLRILAVVVLMTALALILLRPSTTEEKDASVLLLTPGYTSKQVDSLLQKQPNLQVWHTADAVPFKNSIALSSTHTLALHGDNIRFVIGNGLADYDLDLIKEKHFTYLPGQPIEGITTIAVSEPVRAHHLATVEGTYANIAGTKWIYLNGPGGKEDSLKVTGAGRHPFQLSFTPKQKGSLLYTVITKDSAGHATEDRLPVFVDEDRALTVLFIQNFPTFETQYLKRYLAHAGHKLTLRYQLSKQIFRFEYANRASQPVNKLTTEVLQQADLLILDRNAWQSLSTTEKAAVHNAVRAGLGWLTWPNAKEKVSQDFPFALAAVKTDTTQITLLQKAITLPALPYRVENQTGIQTSVKNKSGIVAAYAQVGRGKIGLQTLQETYRLSLSGDSLRYGALWSPLIEALARKSAGVTAVRIVTPFPWYADEPIAVQLLSAHPNPALLADSIGIPLQEDVQLDDVWSGKFWAGQPGWHTLQADDATPSLYYISTTGEWSGLRQATLRAQNMAASESHALQTEKVYVSREISPVYFFAMFVLAAAFLWMAPKL</sequence>
<dbReference type="RefSeq" id="WP_202011589.1">
    <property type="nucleotide sequence ID" value="NZ_JAERRB010000005.1"/>
</dbReference>
<protein>
    <recommendedName>
        <fullName evidence="4">Aerotolerance regulator N-terminal domain-containing protein</fullName>
    </recommendedName>
</protein>
<feature type="transmembrane region" description="Helical" evidence="1">
    <location>
        <begin position="564"/>
        <end position="580"/>
    </location>
</feature>
<dbReference type="Proteomes" id="UP000613030">
    <property type="component" value="Unassembled WGS sequence"/>
</dbReference>
<evidence type="ECO:0000313" key="3">
    <source>
        <dbReference type="Proteomes" id="UP000613030"/>
    </source>
</evidence>
<dbReference type="EMBL" id="JAERRB010000005">
    <property type="protein sequence ID" value="MBL0742885.1"/>
    <property type="molecule type" value="Genomic_DNA"/>
</dbReference>
<accession>A0ABS1KTV2</accession>
<feature type="transmembrane region" description="Helical" evidence="1">
    <location>
        <begin position="41"/>
        <end position="58"/>
    </location>
</feature>
<evidence type="ECO:0008006" key="4">
    <source>
        <dbReference type="Google" id="ProtNLM"/>
    </source>
</evidence>
<proteinExistence type="predicted"/>
<keyword evidence="3" id="KW-1185">Reference proteome</keyword>
<evidence type="ECO:0000256" key="1">
    <source>
        <dbReference type="SAM" id="Phobius"/>
    </source>
</evidence>
<name>A0ABS1KTV2_9BACT</name>
<keyword evidence="1" id="KW-0472">Membrane</keyword>
<gene>
    <name evidence="2" type="ORF">JI741_16780</name>
</gene>
<keyword evidence="1" id="KW-0812">Transmembrane</keyword>
<reference evidence="2 3" key="1">
    <citation type="submission" date="2021-01" db="EMBL/GenBank/DDBJ databases">
        <title>Chryseolinea sp. Jin1 Genome sequencing and assembly.</title>
        <authorList>
            <person name="Kim I."/>
        </authorList>
    </citation>
    <scope>NUCLEOTIDE SEQUENCE [LARGE SCALE GENOMIC DNA]</scope>
    <source>
        <strain evidence="2 3">Jin1</strain>
    </source>
</reference>
<organism evidence="2 3">
    <name type="scientific">Chryseolinea lacunae</name>
    <dbReference type="NCBI Taxonomy" id="2801331"/>
    <lineage>
        <taxon>Bacteria</taxon>
        <taxon>Pseudomonadati</taxon>
        <taxon>Bacteroidota</taxon>
        <taxon>Cytophagia</taxon>
        <taxon>Cytophagales</taxon>
        <taxon>Fulvivirgaceae</taxon>
        <taxon>Chryseolinea</taxon>
    </lineage>
</organism>
<feature type="transmembrane region" description="Helical" evidence="1">
    <location>
        <begin position="6"/>
        <end position="29"/>
    </location>
</feature>
<keyword evidence="1" id="KW-1133">Transmembrane helix</keyword>
<comment type="caution">
    <text evidence="2">The sequence shown here is derived from an EMBL/GenBank/DDBJ whole genome shotgun (WGS) entry which is preliminary data.</text>
</comment>